<keyword evidence="2" id="KW-0472">Membrane</keyword>
<keyword evidence="5" id="KW-1278">Translocase</keyword>
<keyword evidence="2" id="KW-1003">Cell membrane</keyword>
<keyword evidence="3" id="KW-0547">Nucleotide-binding</keyword>
<dbReference type="SUPFAM" id="SSF52540">
    <property type="entry name" value="P-loop containing nucleoside triphosphate hydrolases"/>
    <property type="match status" value="1"/>
</dbReference>
<dbReference type="InterPro" id="IPR003439">
    <property type="entry name" value="ABC_transporter-like_ATP-bd"/>
</dbReference>
<evidence type="ECO:0000256" key="6">
    <source>
        <dbReference type="ARBA" id="ARBA00037066"/>
    </source>
</evidence>
<sequence>MLLARGLDCSRGGRTVLSEVTVSLDPGVVLGVLGANGAGKSSLLATLSGEIAPAAGQVTFDGQPLSSWSAKALARRRAVLPQAPSLAFDLDVRVVVEMGAYAFPELPPREVESLVTRALRLADAEAFRDRRYGALSGGEQQRVQFARVLVQLLAGKASGEYRVLFLDEPTASLDPRHQMDLLATASSLARDEGLAVLVVLHDVNLAAAWCDRLLLLAGRRVVAHGTPTEVLTSTHLRQVYAVDARVMPHPAIAGQPLVVFSRPAA</sequence>
<dbReference type="PANTHER" id="PTHR42794">
    <property type="entry name" value="HEMIN IMPORT ATP-BINDING PROTEIN HMUV"/>
    <property type="match status" value="1"/>
</dbReference>
<dbReference type="OrthoDB" id="5296765at2"/>
<dbReference type="AlphaFoldDB" id="A0A1W6L9Q2"/>
<dbReference type="CDD" id="cd03214">
    <property type="entry name" value="ABC_Iron-Siderophores_B12_Hemin"/>
    <property type="match status" value="1"/>
</dbReference>
<evidence type="ECO:0000313" key="7">
    <source>
        <dbReference type="EMBL" id="ARN20956.1"/>
    </source>
</evidence>
<protein>
    <submittedName>
        <fullName evidence="7">Hemin ABC transporter ATP-binding protein</fullName>
    </submittedName>
</protein>
<organism evidence="7 8">
    <name type="scientific">Piscinibacter gummiphilus</name>
    <dbReference type="NCBI Taxonomy" id="946333"/>
    <lineage>
        <taxon>Bacteria</taxon>
        <taxon>Pseudomonadati</taxon>
        <taxon>Pseudomonadota</taxon>
        <taxon>Betaproteobacteria</taxon>
        <taxon>Burkholderiales</taxon>
        <taxon>Sphaerotilaceae</taxon>
        <taxon>Piscinibacter</taxon>
    </lineage>
</organism>
<dbReference type="PANTHER" id="PTHR42794:SF1">
    <property type="entry name" value="HEMIN IMPORT ATP-BINDING PROTEIN HMUV"/>
    <property type="match status" value="1"/>
</dbReference>
<dbReference type="SMART" id="SM00382">
    <property type="entry name" value="AAA"/>
    <property type="match status" value="1"/>
</dbReference>
<dbReference type="Gene3D" id="3.40.50.300">
    <property type="entry name" value="P-loop containing nucleotide triphosphate hydrolases"/>
    <property type="match status" value="1"/>
</dbReference>
<gene>
    <name evidence="7" type="ORF">A4W93_14205</name>
</gene>
<name>A0A1W6L9Q2_9BURK</name>
<dbReference type="GO" id="GO:0005524">
    <property type="term" value="F:ATP binding"/>
    <property type="evidence" value="ECO:0007669"/>
    <property type="project" value="UniProtKB-KW"/>
</dbReference>
<dbReference type="Pfam" id="PF00005">
    <property type="entry name" value="ABC_tran"/>
    <property type="match status" value="1"/>
</dbReference>
<dbReference type="InterPro" id="IPR017871">
    <property type="entry name" value="ABC_transporter-like_CS"/>
</dbReference>
<keyword evidence="8" id="KW-1185">Reference proteome</keyword>
<keyword evidence="1" id="KW-0813">Transport</keyword>
<dbReference type="EMBL" id="CP015118">
    <property type="protein sequence ID" value="ARN20956.1"/>
    <property type="molecule type" value="Genomic_DNA"/>
</dbReference>
<dbReference type="STRING" id="946333.A4W93_14205"/>
<evidence type="ECO:0000256" key="2">
    <source>
        <dbReference type="ARBA" id="ARBA00022475"/>
    </source>
</evidence>
<evidence type="ECO:0000256" key="3">
    <source>
        <dbReference type="ARBA" id="ARBA00022741"/>
    </source>
</evidence>
<keyword evidence="4 7" id="KW-0067">ATP-binding</keyword>
<dbReference type="GO" id="GO:0016887">
    <property type="term" value="F:ATP hydrolysis activity"/>
    <property type="evidence" value="ECO:0007669"/>
    <property type="project" value="InterPro"/>
</dbReference>
<reference evidence="7 8" key="1">
    <citation type="submission" date="2016-04" db="EMBL/GenBank/DDBJ databases">
        <title>Complete genome sequence of natural rubber-degrading, novel Gram-negative bacterium, Rhizobacter gummiphilus strain NS21.</title>
        <authorList>
            <person name="Tabata M."/>
            <person name="Kasai D."/>
            <person name="Fukuda M."/>
        </authorList>
    </citation>
    <scope>NUCLEOTIDE SEQUENCE [LARGE SCALE GENOMIC DNA]</scope>
    <source>
        <strain evidence="7 8">NS21</strain>
    </source>
</reference>
<dbReference type="PROSITE" id="PS00211">
    <property type="entry name" value="ABC_TRANSPORTER_1"/>
    <property type="match status" value="1"/>
</dbReference>
<dbReference type="InterPro" id="IPR027417">
    <property type="entry name" value="P-loop_NTPase"/>
</dbReference>
<evidence type="ECO:0000256" key="1">
    <source>
        <dbReference type="ARBA" id="ARBA00022448"/>
    </source>
</evidence>
<accession>A0A1W6L9Q2</accession>
<evidence type="ECO:0000313" key="8">
    <source>
        <dbReference type="Proteomes" id="UP000193427"/>
    </source>
</evidence>
<dbReference type="NCBIfam" id="NF010068">
    <property type="entry name" value="PRK13548.1"/>
    <property type="match status" value="1"/>
</dbReference>
<dbReference type="Proteomes" id="UP000193427">
    <property type="component" value="Chromosome"/>
</dbReference>
<evidence type="ECO:0000256" key="5">
    <source>
        <dbReference type="ARBA" id="ARBA00022967"/>
    </source>
</evidence>
<dbReference type="PROSITE" id="PS50893">
    <property type="entry name" value="ABC_TRANSPORTER_2"/>
    <property type="match status" value="1"/>
</dbReference>
<evidence type="ECO:0000256" key="4">
    <source>
        <dbReference type="ARBA" id="ARBA00022840"/>
    </source>
</evidence>
<dbReference type="KEGG" id="rgu:A4W93_14205"/>
<dbReference type="InterPro" id="IPR003593">
    <property type="entry name" value="AAA+_ATPase"/>
</dbReference>
<comment type="function">
    <text evidence="6">Part of the ABC transporter complex HmuTUV involved in hemin import. Responsible for energy coupling to the transport system.</text>
</comment>
<proteinExistence type="predicted"/>